<dbReference type="GO" id="GO:0016874">
    <property type="term" value="F:ligase activity"/>
    <property type="evidence" value="ECO:0007669"/>
    <property type="project" value="UniProtKB-KW"/>
</dbReference>
<comment type="caution">
    <text evidence="6">The sequence shown here is derived from an EMBL/GenBank/DDBJ whole genome shotgun (WGS) entry which is preliminary data.</text>
</comment>
<keyword evidence="7" id="KW-1185">Reference proteome</keyword>
<evidence type="ECO:0000256" key="2">
    <source>
        <dbReference type="ARBA" id="ARBA00022741"/>
    </source>
</evidence>
<gene>
    <name evidence="6" type="ORF">TrRE_jg5646</name>
</gene>
<evidence type="ECO:0000256" key="4">
    <source>
        <dbReference type="PROSITE-ProRule" id="PRU00409"/>
    </source>
</evidence>
<dbReference type="Pfam" id="PF13535">
    <property type="entry name" value="ATP-grasp_4"/>
    <property type="match status" value="2"/>
</dbReference>
<dbReference type="NCBIfam" id="NF005543">
    <property type="entry name" value="PRK07206.1"/>
    <property type="match status" value="1"/>
</dbReference>
<keyword evidence="1" id="KW-0436">Ligase</keyword>
<dbReference type="Proteomes" id="UP001165082">
    <property type="component" value="Unassembled WGS sequence"/>
</dbReference>
<dbReference type="SUPFAM" id="SSF56059">
    <property type="entry name" value="Glutathione synthetase ATP-binding domain-like"/>
    <property type="match status" value="2"/>
</dbReference>
<dbReference type="OrthoDB" id="434648at2759"/>
<feature type="domain" description="ATP-grasp" evidence="5">
    <location>
        <begin position="611"/>
        <end position="826"/>
    </location>
</feature>
<evidence type="ECO:0000313" key="7">
    <source>
        <dbReference type="Proteomes" id="UP001165082"/>
    </source>
</evidence>
<dbReference type="AlphaFoldDB" id="A0A9W7KSL1"/>
<organism evidence="6 7">
    <name type="scientific">Triparma retinervis</name>
    <dbReference type="NCBI Taxonomy" id="2557542"/>
    <lineage>
        <taxon>Eukaryota</taxon>
        <taxon>Sar</taxon>
        <taxon>Stramenopiles</taxon>
        <taxon>Ochrophyta</taxon>
        <taxon>Bolidophyceae</taxon>
        <taxon>Parmales</taxon>
        <taxon>Triparmaceae</taxon>
        <taxon>Triparma</taxon>
    </lineage>
</organism>
<evidence type="ECO:0000259" key="5">
    <source>
        <dbReference type="PROSITE" id="PS50975"/>
    </source>
</evidence>
<dbReference type="PANTHER" id="PTHR43585:SF2">
    <property type="entry name" value="ATP-GRASP ENZYME FSQD"/>
    <property type="match status" value="1"/>
</dbReference>
<keyword evidence="3 4" id="KW-0067">ATP-binding</keyword>
<dbReference type="PROSITE" id="PS50975">
    <property type="entry name" value="ATP_GRASP"/>
    <property type="match status" value="2"/>
</dbReference>
<dbReference type="Gene3D" id="3.30.470.20">
    <property type="entry name" value="ATP-grasp fold, B domain"/>
    <property type="match status" value="2"/>
</dbReference>
<keyword evidence="2 4" id="KW-0547">Nucleotide-binding</keyword>
<evidence type="ECO:0000256" key="3">
    <source>
        <dbReference type="ARBA" id="ARBA00022840"/>
    </source>
</evidence>
<sequence length="931" mass="103122">MGMLKKGFSLEGLQGSWLKPSQDRVPMPPTDGKTCVVVVDCFSTGAMMAHHCLEKGFKVIRVDSFDNPDLASMVPSNCRSDYTHFFTLQSEEGGDKELAIGDLVSKINKTNLSPVAVIAGAETGVELADRLSEKYNLSNPSVLTNGSSGTEARRNKYLMGEKVRASGIRAVMQQRATTWASISAFLSSWNPSPFNVIVKPMESAGSDDVTLCHAREEVKAAFGNIMGKVNSLGCVNEGVLVQEYLQGTEYVVDTCSYKGEHKVVALWEYDRRPTNGAGFVLHGQRLMDATEPRARELVEYQFKVLDALNIVNGPGHGEVKWTENGPCLVEVGSRCHGAEGMWMGIANEVFGYNQVEATFDAYTNSEGFLDNSRYPVTPETRRAYGCAKYMISFEDGTFKSFSEAALAEIRGMGSFRSLELFLKPGGKIKPTIDCFTWAGCVLMANESKDDLDADYGRIEELCKSGDLYELSAKAPEPEQKKAVVVVDPFTTGAVLAAEIYKRGYGIVCVYSASMNELEKLLSFIPHGLELHFEAVVGQIEGFSEEKAAIYTAGEVLRISREKNLDVVACVAGAETGVQLSDRLAEKLSLMGNGSEGTEARRNKFDMAEKVRAYRSPDSPGTPTRAVMQIKTDKFDETVEAWLKEWNPVPFKVIVKPVESAGSDDVKLCLSAEEVKTHVEYILSKSNSLGIANNEVLIQEYLEGREFVVDSVSRDGVNKIVGIWQYDKIACNGHTAPIVYLGQKTLCIEEEEDSELIKKMVNYNMKVLKALGIKNGPGHGEFKMSSNGDVCLVEIGSRCHGAEGCWREVFRESHGFDQVTSTADAYLDPEAFDKLPFYPPRHKAFPRVVFMISYKEGILKEFNPKFLAEIKKFRSFRDMEIFVKPGQKVLPTTDCFTFVGNLRLCHVDEKVVQGEYDRIREIENSGEMLIFE</sequence>
<protein>
    <recommendedName>
        <fullName evidence="5">ATP-grasp domain-containing protein</fullName>
    </recommendedName>
</protein>
<dbReference type="GO" id="GO:0046872">
    <property type="term" value="F:metal ion binding"/>
    <property type="evidence" value="ECO:0007669"/>
    <property type="project" value="InterPro"/>
</dbReference>
<dbReference type="InterPro" id="IPR052032">
    <property type="entry name" value="ATP-dep_AA_Ligase"/>
</dbReference>
<evidence type="ECO:0000313" key="6">
    <source>
        <dbReference type="EMBL" id="GMI09906.1"/>
    </source>
</evidence>
<evidence type="ECO:0000256" key="1">
    <source>
        <dbReference type="ARBA" id="ARBA00022598"/>
    </source>
</evidence>
<name>A0A9W7KSL1_9STRA</name>
<accession>A0A9W7KSL1</accession>
<dbReference type="InterPro" id="IPR011761">
    <property type="entry name" value="ATP-grasp"/>
</dbReference>
<proteinExistence type="predicted"/>
<dbReference type="GO" id="GO:0005524">
    <property type="term" value="F:ATP binding"/>
    <property type="evidence" value="ECO:0007669"/>
    <property type="project" value="UniProtKB-UniRule"/>
</dbReference>
<feature type="domain" description="ATP-grasp" evidence="5">
    <location>
        <begin position="160"/>
        <end position="363"/>
    </location>
</feature>
<dbReference type="EMBL" id="BRXZ01000345">
    <property type="protein sequence ID" value="GMI09906.1"/>
    <property type="molecule type" value="Genomic_DNA"/>
</dbReference>
<dbReference type="PANTHER" id="PTHR43585">
    <property type="entry name" value="FUMIPYRROLE BIOSYNTHESIS PROTEIN C"/>
    <property type="match status" value="1"/>
</dbReference>
<reference evidence="6" key="1">
    <citation type="submission" date="2022-07" db="EMBL/GenBank/DDBJ databases">
        <title>Genome analysis of Parmales, a sister group of diatoms, reveals the evolutionary specialization of diatoms from phago-mixotrophs to photoautotrophs.</title>
        <authorList>
            <person name="Ban H."/>
            <person name="Sato S."/>
            <person name="Yoshikawa S."/>
            <person name="Kazumasa Y."/>
            <person name="Nakamura Y."/>
            <person name="Ichinomiya M."/>
            <person name="Saitoh K."/>
            <person name="Sato N."/>
            <person name="Blanc-Mathieu R."/>
            <person name="Endo H."/>
            <person name="Kuwata A."/>
            <person name="Ogata H."/>
        </authorList>
    </citation>
    <scope>NUCLEOTIDE SEQUENCE</scope>
</reference>